<evidence type="ECO:0000313" key="2">
    <source>
        <dbReference type="EMBL" id="PHM24765.1"/>
    </source>
</evidence>
<comment type="caution">
    <text evidence="2">The sequence shown here is derived from an EMBL/GenBank/DDBJ whole genome shotgun (WGS) entry which is preliminary data.</text>
</comment>
<gene>
    <name evidence="2" type="ORF">Xbud_03220</name>
</gene>
<dbReference type="PANTHER" id="PTHR10668:SF103">
    <property type="entry name" value="PYRIDINE NUCLEOTIDE-DISULFIDE OXIDOREDUCTASE DOMAIN-CONTAINING PROTEIN 2"/>
    <property type="match status" value="1"/>
</dbReference>
<dbReference type="PANTHER" id="PTHR10668">
    <property type="entry name" value="PHYTOENE DEHYDROGENASE"/>
    <property type="match status" value="1"/>
</dbReference>
<keyword evidence="1" id="KW-0472">Membrane</keyword>
<keyword evidence="1" id="KW-0812">Transmembrane</keyword>
<evidence type="ECO:0000256" key="1">
    <source>
        <dbReference type="SAM" id="Phobius"/>
    </source>
</evidence>
<dbReference type="Pfam" id="PF13450">
    <property type="entry name" value="NAD_binding_8"/>
    <property type="match status" value="1"/>
</dbReference>
<feature type="transmembrane region" description="Helical" evidence="1">
    <location>
        <begin position="6"/>
        <end position="27"/>
    </location>
</feature>
<accession>A0A2D0ISC2</accession>
<reference evidence="2 3" key="1">
    <citation type="journal article" date="2017" name="Nat. Microbiol.">
        <title>Natural product diversity associated with the nematode symbionts Photorhabdus and Xenorhabdus.</title>
        <authorList>
            <person name="Tobias N.J."/>
            <person name="Wolff H."/>
            <person name="Djahanschiri B."/>
            <person name="Grundmann F."/>
            <person name="Kronenwerth M."/>
            <person name="Shi Y.M."/>
            <person name="Simonyi S."/>
            <person name="Grun P."/>
            <person name="Shapiro-Ilan D."/>
            <person name="Pidot S.J."/>
            <person name="Stinear T.P."/>
            <person name="Ebersberger I."/>
            <person name="Bode H.B."/>
        </authorList>
    </citation>
    <scope>NUCLEOTIDE SEQUENCE [LARGE SCALE GENOMIC DNA]</scope>
    <source>
        <strain evidence="2 3">DSM 16342</strain>
    </source>
</reference>
<dbReference type="SUPFAM" id="SSF51905">
    <property type="entry name" value="FAD/NAD(P)-binding domain"/>
    <property type="match status" value="1"/>
</dbReference>
<dbReference type="AlphaFoldDB" id="A0A2D0ISC2"/>
<organism evidence="2 3">
    <name type="scientific">Xenorhabdus budapestensis</name>
    <dbReference type="NCBI Taxonomy" id="290110"/>
    <lineage>
        <taxon>Bacteria</taxon>
        <taxon>Pseudomonadati</taxon>
        <taxon>Pseudomonadota</taxon>
        <taxon>Gammaproteobacteria</taxon>
        <taxon>Enterobacterales</taxon>
        <taxon>Morganellaceae</taxon>
        <taxon>Xenorhabdus</taxon>
    </lineage>
</organism>
<dbReference type="InterPro" id="IPR036188">
    <property type="entry name" value="FAD/NAD-bd_sf"/>
</dbReference>
<proteinExistence type="predicted"/>
<protein>
    <submittedName>
        <fullName evidence="2">Membrane protein</fullName>
    </submittedName>
</protein>
<dbReference type="Proteomes" id="UP000225833">
    <property type="component" value="Unassembled WGS sequence"/>
</dbReference>
<evidence type="ECO:0000313" key="3">
    <source>
        <dbReference type="Proteomes" id="UP000225833"/>
    </source>
</evidence>
<dbReference type="Gene3D" id="3.50.50.60">
    <property type="entry name" value="FAD/NAD(P)-binding domain"/>
    <property type="match status" value="1"/>
</dbReference>
<sequence length="110" mass="12112">MSSAKPQVIIVGSGINSLVCAALLAIWGRSVLVLERNAIPGGCIRTEELFPGYTHDVFSCWYPLFLNSPAYQVLKPALEKVGLEFIHSDYSTEWQGNRLKAEYSGFGFAV</sequence>
<name>A0A2D0ISC2_XENBU</name>
<dbReference type="EMBL" id="NIBS01000023">
    <property type="protein sequence ID" value="PHM24765.1"/>
    <property type="molecule type" value="Genomic_DNA"/>
</dbReference>
<dbReference type="RefSeq" id="WP_244590000.1">
    <property type="nucleotide sequence ID" value="NZ_CAWNNJ010000090.1"/>
</dbReference>
<keyword evidence="1" id="KW-1133">Transmembrane helix</keyword>